<dbReference type="Pfam" id="PF06511">
    <property type="entry name" value="T3SS_TC"/>
    <property type="match status" value="1"/>
</dbReference>
<keyword evidence="5" id="KW-0843">Virulence</keyword>
<keyword evidence="4" id="KW-0964">Secreted</keyword>
<feature type="compositionally biased region" description="Polar residues" evidence="8">
    <location>
        <begin position="1"/>
        <end position="11"/>
    </location>
</feature>
<evidence type="ECO:0000256" key="4">
    <source>
        <dbReference type="ARBA" id="ARBA00022525"/>
    </source>
</evidence>
<dbReference type="AlphaFoldDB" id="A0A119FH05"/>
<reference evidence="9 11" key="1">
    <citation type="submission" date="2015-11" db="EMBL/GenBank/DDBJ databases">
        <title>Expanding the genomic diversity of Burkholderia species for the development of highly accurate diagnostics.</title>
        <authorList>
            <person name="Sahl J."/>
            <person name="Keim P."/>
            <person name="Wagner D."/>
        </authorList>
    </citation>
    <scope>NUCLEOTIDE SEQUENCE [LARGE SCALE GENOMIC DNA]</scope>
    <source>
        <strain evidence="9 11">MSMB2087WGS</strain>
    </source>
</reference>
<organism evidence="9 11">
    <name type="scientific">Burkholderia ubonensis</name>
    <dbReference type="NCBI Taxonomy" id="101571"/>
    <lineage>
        <taxon>Bacteria</taxon>
        <taxon>Pseudomonadati</taxon>
        <taxon>Pseudomonadota</taxon>
        <taxon>Betaproteobacteria</taxon>
        <taxon>Burkholderiales</taxon>
        <taxon>Burkholderiaceae</taxon>
        <taxon>Burkholderia</taxon>
        <taxon>Burkholderia cepacia complex</taxon>
    </lineage>
</organism>
<evidence type="ECO:0000256" key="2">
    <source>
        <dbReference type="ARBA" id="ARBA00007741"/>
    </source>
</evidence>
<evidence type="ECO:0000313" key="10">
    <source>
        <dbReference type="EMBL" id="KWZ58617.1"/>
    </source>
</evidence>
<dbReference type="InterPro" id="IPR009483">
    <property type="entry name" value="IpaD/BipD/SipD"/>
</dbReference>
<evidence type="ECO:0000313" key="9">
    <source>
        <dbReference type="EMBL" id="KWA80415.1"/>
    </source>
</evidence>
<evidence type="ECO:0000256" key="8">
    <source>
        <dbReference type="SAM" id="MobiDB-lite"/>
    </source>
</evidence>
<comment type="caution">
    <text evidence="9">The sequence shown here is derived from an EMBL/GenBank/DDBJ whole genome shotgun (WGS) entry which is preliminary data.</text>
</comment>
<dbReference type="GO" id="GO:0005576">
    <property type="term" value="C:extracellular region"/>
    <property type="evidence" value="ECO:0007669"/>
    <property type="project" value="UniProtKB-SubCell"/>
</dbReference>
<reference evidence="10 12" key="2">
    <citation type="submission" date="2015-11" db="EMBL/GenBank/DDBJ databases">
        <authorList>
            <person name="Sahl J."/>
            <person name="Wagner D."/>
            <person name="Keim P."/>
        </authorList>
    </citation>
    <scope>NUCLEOTIDE SEQUENCE [LARGE SCALE GENOMIC DNA]</scope>
    <source>
        <strain evidence="10 12">MSMB1157</strain>
    </source>
</reference>
<dbReference type="Gene3D" id="1.20.1710.10">
    <property type="entry name" value="IpaD-like"/>
    <property type="match status" value="1"/>
</dbReference>
<proteinExistence type="inferred from homology"/>
<evidence type="ECO:0000256" key="5">
    <source>
        <dbReference type="ARBA" id="ARBA00023026"/>
    </source>
</evidence>
<dbReference type="EMBL" id="LPHD01000105">
    <property type="protein sequence ID" value="KWA80415.1"/>
    <property type="molecule type" value="Genomic_DNA"/>
</dbReference>
<dbReference type="SUPFAM" id="SSF140693">
    <property type="entry name" value="IpaD-like"/>
    <property type="match status" value="1"/>
</dbReference>
<comment type="function">
    <text evidence="7">Required for invasion of epithelial cells, as well as for survival within host cells, escape from endocytic vesicles and subsequent actin-tail formation. Probably regulates the secretion of effectors BipB and BipC and their final integration into the target cell membrane.</text>
</comment>
<dbReference type="Proteomes" id="UP000060630">
    <property type="component" value="Unassembled WGS sequence"/>
</dbReference>
<dbReference type="Proteomes" id="UP000070119">
    <property type="component" value="Unassembled WGS sequence"/>
</dbReference>
<evidence type="ECO:0000256" key="7">
    <source>
        <dbReference type="ARBA" id="ARBA00025541"/>
    </source>
</evidence>
<evidence type="ECO:0000313" key="12">
    <source>
        <dbReference type="Proteomes" id="UP000070119"/>
    </source>
</evidence>
<dbReference type="NCBIfam" id="TIGR02553">
    <property type="entry name" value="SipD_IpaD_SspD"/>
    <property type="match status" value="1"/>
</dbReference>
<dbReference type="EMBL" id="LNJU01000003">
    <property type="protein sequence ID" value="KWZ58617.1"/>
    <property type="molecule type" value="Genomic_DNA"/>
</dbReference>
<evidence type="ECO:0000256" key="1">
    <source>
        <dbReference type="ARBA" id="ARBA00004613"/>
    </source>
</evidence>
<keyword evidence="6" id="KW-0175">Coiled coil</keyword>
<feature type="compositionally biased region" description="Basic and acidic residues" evidence="8">
    <location>
        <begin position="18"/>
        <end position="27"/>
    </location>
</feature>
<gene>
    <name evidence="10" type="ORF">WK57_19035</name>
    <name evidence="9" type="ORF">WL29_29910</name>
</gene>
<dbReference type="InterPro" id="IPR036708">
    <property type="entry name" value="BipD-like_sf"/>
</dbReference>
<feature type="region of interest" description="Disordered" evidence="8">
    <location>
        <begin position="1"/>
        <end position="40"/>
    </location>
</feature>
<comment type="similarity">
    <text evidence="2">Belongs to the invasin protein D family.</text>
</comment>
<sequence length="315" mass="34349">MDRPRSQTAATSPGDFVEAARAEREQTAQDFSENAGHRTQLATPEYRDERALATQQLVNGLRGLAATDTRLTPEQRTQLQSGIPAELNDGIDKTVFDSDAKLWEKIAEYIGNIGKDYLGVHENVVAQYTEFYKAYSDILSKMGGWITPGKDGNSLKLNATALKNELQKLHDKYSLPSAAGVLFPAKNSDVSLQGANKDKAEEWADALGLPRSCVKEFLAGSGKYAVVVDMTPINTMMRDLGGLGSADNDGNVGLDNAKFQAWQSGFKAQEENLKTTLQTLTQKYSNSNSLYDNLVKVLSSTISSCTETCKSFLQG</sequence>
<evidence type="ECO:0000256" key="3">
    <source>
        <dbReference type="ARBA" id="ARBA00018825"/>
    </source>
</evidence>
<protein>
    <recommendedName>
        <fullName evidence="3">Translocator protein BipD</fullName>
    </recommendedName>
</protein>
<name>A0A119FH05_9BURK</name>
<evidence type="ECO:0000313" key="11">
    <source>
        <dbReference type="Proteomes" id="UP000060630"/>
    </source>
</evidence>
<comment type="subcellular location">
    <subcellularLocation>
        <location evidence="1">Secreted</location>
    </subcellularLocation>
</comment>
<evidence type="ECO:0000256" key="6">
    <source>
        <dbReference type="ARBA" id="ARBA00023054"/>
    </source>
</evidence>
<accession>A0A119FH05</accession>